<reference evidence="2 3" key="1">
    <citation type="submission" date="2020-12" db="EMBL/GenBank/DDBJ databases">
        <title>Concerted genomic and epigenomic changes stabilize Arabidopsis allopolyploids.</title>
        <authorList>
            <person name="Chen Z."/>
        </authorList>
    </citation>
    <scope>NUCLEOTIDE SEQUENCE [LARGE SCALE GENOMIC DNA]</scope>
    <source>
        <strain evidence="2">Allo738</strain>
        <tissue evidence="2">Leaf</tissue>
    </source>
</reference>
<evidence type="ECO:0000313" key="2">
    <source>
        <dbReference type="EMBL" id="KAG7543982.1"/>
    </source>
</evidence>
<comment type="caution">
    <text evidence="2">The sequence shown here is derived from an EMBL/GenBank/DDBJ whole genome shotgun (WGS) entry which is preliminary data.</text>
</comment>
<sequence length="594" mass="68920">MLCITTASFSVQVNGELAGFFQSSRGLRQGCSLSPYLFVMSMDVLSKMLDQAADLRKYGYHPRCKSIGLTHLSFADDLMVLSDGKVRSIDGIVEVFDAFAKRSGLKISMEKSTIYLAGLSDSTYQEIQERYQFDVGHLPVRYLGLPLVTKRLTSSDYMPLIERIKQKIGTWTSRFLSYAGRLNLIQSVIWSICNFWLAAFRLPRECIGEIDKICSAFLWSGPELNSHKAKIAWTTVCKPKQEGGLGLRSLKEANEVCCLKLIWRLVSHANSLWVRWINKYLLKKDTFWSIKETTSLGSWMWKKLIKYRGVAKKFCKVEVNDGKSTSFWYDQWSTMGCLRDVVGVRGTIDLGIRQHMTVAEAWSGRRQKQHRTDILNRIEAELLLKRQNQVDKEDRVLWKGKHDTYKAKFTTKDTWNHIRLTTTKVAWHNSVWFAHATPKYSFCAWLAMQNKLSTGDRMAHWNRGTQTSCVFCSHNIETRNHLFFSCPFSAEIWYALAKNIYKAKFSTNWSDLITSINGQWSDRLESFIARYVFHATLHTIWRERNRRRHGENPNPPARLINWIDKQVRNQLSTIRTSGDRRYDKGLQAWFQART</sequence>
<dbReference type="EMBL" id="JAEFBK010000012">
    <property type="protein sequence ID" value="KAG7543982.1"/>
    <property type="molecule type" value="Genomic_DNA"/>
</dbReference>
<dbReference type="PANTHER" id="PTHR33116">
    <property type="entry name" value="REVERSE TRANSCRIPTASE ZINC-BINDING DOMAIN-CONTAINING PROTEIN-RELATED-RELATED"/>
    <property type="match status" value="1"/>
</dbReference>
<keyword evidence="3" id="KW-1185">Reference proteome</keyword>
<evidence type="ECO:0000313" key="3">
    <source>
        <dbReference type="Proteomes" id="UP000694240"/>
    </source>
</evidence>
<protein>
    <submittedName>
        <fullName evidence="2">Reverse transcriptase domain</fullName>
    </submittedName>
</protein>
<dbReference type="InterPro" id="IPR026960">
    <property type="entry name" value="RVT-Znf"/>
</dbReference>
<dbReference type="PROSITE" id="PS50878">
    <property type="entry name" value="RT_POL"/>
    <property type="match status" value="1"/>
</dbReference>
<proteinExistence type="predicted"/>
<dbReference type="Pfam" id="PF00078">
    <property type="entry name" value="RVT_1"/>
    <property type="match status" value="1"/>
</dbReference>
<dbReference type="Pfam" id="PF13966">
    <property type="entry name" value="zf-RVT"/>
    <property type="match status" value="1"/>
</dbReference>
<keyword evidence="2" id="KW-0548">Nucleotidyltransferase</keyword>
<organism evidence="2 3">
    <name type="scientific">Arabidopsis thaliana x Arabidopsis arenosa</name>
    <dbReference type="NCBI Taxonomy" id="1240361"/>
    <lineage>
        <taxon>Eukaryota</taxon>
        <taxon>Viridiplantae</taxon>
        <taxon>Streptophyta</taxon>
        <taxon>Embryophyta</taxon>
        <taxon>Tracheophyta</taxon>
        <taxon>Spermatophyta</taxon>
        <taxon>Magnoliopsida</taxon>
        <taxon>eudicotyledons</taxon>
        <taxon>Gunneridae</taxon>
        <taxon>Pentapetalae</taxon>
        <taxon>rosids</taxon>
        <taxon>malvids</taxon>
        <taxon>Brassicales</taxon>
        <taxon>Brassicaceae</taxon>
        <taxon>Camelineae</taxon>
        <taxon>Arabidopsis</taxon>
    </lineage>
</organism>
<accession>A0A8T1YDM6</accession>
<name>A0A8T1YDM6_9BRAS</name>
<keyword evidence="2" id="KW-0808">Transferase</keyword>
<evidence type="ECO:0000259" key="1">
    <source>
        <dbReference type="PROSITE" id="PS50878"/>
    </source>
</evidence>
<keyword evidence="2" id="KW-0695">RNA-directed DNA polymerase</keyword>
<dbReference type="InterPro" id="IPR000477">
    <property type="entry name" value="RT_dom"/>
</dbReference>
<dbReference type="PANTHER" id="PTHR33116:SF78">
    <property type="entry name" value="OS12G0587133 PROTEIN"/>
    <property type="match status" value="1"/>
</dbReference>
<dbReference type="AlphaFoldDB" id="A0A8T1YDM6"/>
<gene>
    <name evidence="2" type="ORF">ISN45_Aa07g038570</name>
</gene>
<feature type="domain" description="Reverse transcriptase" evidence="1">
    <location>
        <begin position="1"/>
        <end position="147"/>
    </location>
</feature>
<dbReference type="GO" id="GO:0003964">
    <property type="term" value="F:RNA-directed DNA polymerase activity"/>
    <property type="evidence" value="ECO:0007669"/>
    <property type="project" value="UniProtKB-KW"/>
</dbReference>
<dbReference type="Proteomes" id="UP000694240">
    <property type="component" value="Chromosome 12"/>
</dbReference>